<evidence type="ECO:0000313" key="3">
    <source>
        <dbReference type="Proteomes" id="UP000011864"/>
    </source>
</evidence>
<evidence type="ECO:0000313" key="2">
    <source>
        <dbReference type="EMBL" id="AGH47117.1"/>
    </source>
</evidence>
<dbReference type="KEGG" id="gps:C427_5018"/>
<keyword evidence="1" id="KW-0472">Membrane</keyword>
<evidence type="ECO:0000256" key="1">
    <source>
        <dbReference type="SAM" id="Phobius"/>
    </source>
</evidence>
<reference evidence="2 3" key="1">
    <citation type="journal article" date="2013" name="Genome Announc.">
        <title>Complete Genome Sequence of Glaciecola psychrophila Strain 170T.</title>
        <authorList>
            <person name="Yin J."/>
            <person name="Chen J."/>
            <person name="Liu G."/>
            <person name="Yu Y."/>
            <person name="Song L."/>
            <person name="Wang X."/>
            <person name="Qu X."/>
        </authorList>
    </citation>
    <scope>NUCLEOTIDE SEQUENCE [LARGE SCALE GENOMIC DNA]</scope>
    <source>
        <strain evidence="2 3">170</strain>
    </source>
</reference>
<keyword evidence="3" id="KW-1185">Reference proteome</keyword>
<gene>
    <name evidence="2" type="ORF">C427_5018</name>
</gene>
<keyword evidence="1" id="KW-0812">Transmembrane</keyword>
<proteinExistence type="predicted"/>
<dbReference type="PATRIC" id="fig|1129794.4.peg.5006"/>
<dbReference type="Proteomes" id="UP000011864">
    <property type="component" value="Chromosome"/>
</dbReference>
<dbReference type="STRING" id="1129794.C427_5018"/>
<keyword evidence="1" id="KW-1133">Transmembrane helix</keyword>
<feature type="transmembrane region" description="Helical" evidence="1">
    <location>
        <begin position="15"/>
        <end position="36"/>
    </location>
</feature>
<dbReference type="HOGENOM" id="CLU_3255344_0_0_6"/>
<sequence length="42" mass="4297">MIAASLGETGNTLKGFILVPSVFPVGINPIAVFVAAPTIRIT</sequence>
<dbReference type="AlphaFoldDB" id="K7AAN5"/>
<name>K7AAN5_9ALTE</name>
<protein>
    <submittedName>
        <fullName evidence="2">Uncharacterized protein</fullName>
    </submittedName>
</protein>
<dbReference type="EMBL" id="CP003837">
    <property type="protein sequence ID" value="AGH47117.1"/>
    <property type="molecule type" value="Genomic_DNA"/>
</dbReference>
<organism evidence="2 3">
    <name type="scientific">Paraglaciecola psychrophila 170</name>
    <dbReference type="NCBI Taxonomy" id="1129794"/>
    <lineage>
        <taxon>Bacteria</taxon>
        <taxon>Pseudomonadati</taxon>
        <taxon>Pseudomonadota</taxon>
        <taxon>Gammaproteobacteria</taxon>
        <taxon>Alteromonadales</taxon>
        <taxon>Alteromonadaceae</taxon>
        <taxon>Paraglaciecola</taxon>
    </lineage>
</organism>
<accession>K7AAN5</accession>